<evidence type="ECO:0000256" key="1">
    <source>
        <dbReference type="ARBA" id="ARBA00004167"/>
    </source>
</evidence>
<dbReference type="PROSITE" id="PS50835">
    <property type="entry name" value="IG_LIKE"/>
    <property type="match status" value="1"/>
</dbReference>
<dbReference type="InterPro" id="IPR036055">
    <property type="entry name" value="LDL_receptor-like_sf"/>
</dbReference>
<dbReference type="SMART" id="SM00192">
    <property type="entry name" value="LDLa"/>
    <property type="match status" value="1"/>
</dbReference>
<dbReference type="SUPFAM" id="SSF57424">
    <property type="entry name" value="LDL receptor-like module"/>
    <property type="match status" value="1"/>
</dbReference>
<gene>
    <name evidence="9" type="ORF">MNOR_LOCUS14221</name>
</gene>
<comment type="caution">
    <text evidence="9">The sequence shown here is derived from an EMBL/GenBank/DDBJ whole genome shotgun (WGS) entry which is preliminary data.</text>
</comment>
<keyword evidence="10" id="KW-1185">Reference proteome</keyword>
<evidence type="ECO:0000313" key="9">
    <source>
        <dbReference type="EMBL" id="CAL4091050.1"/>
    </source>
</evidence>
<keyword evidence="4" id="KW-1133">Transmembrane helix</keyword>
<dbReference type="InterPro" id="IPR007110">
    <property type="entry name" value="Ig-like_dom"/>
</dbReference>
<keyword evidence="3" id="KW-0677">Repeat</keyword>
<feature type="disulfide bond" evidence="7">
    <location>
        <begin position="25"/>
        <end position="37"/>
    </location>
</feature>
<organism evidence="9 10">
    <name type="scientific">Meganyctiphanes norvegica</name>
    <name type="common">Northern krill</name>
    <name type="synonym">Thysanopoda norvegica</name>
    <dbReference type="NCBI Taxonomy" id="48144"/>
    <lineage>
        <taxon>Eukaryota</taxon>
        <taxon>Metazoa</taxon>
        <taxon>Ecdysozoa</taxon>
        <taxon>Arthropoda</taxon>
        <taxon>Crustacea</taxon>
        <taxon>Multicrustacea</taxon>
        <taxon>Malacostraca</taxon>
        <taxon>Eumalacostraca</taxon>
        <taxon>Eucarida</taxon>
        <taxon>Euphausiacea</taxon>
        <taxon>Euphausiidae</taxon>
        <taxon>Meganyctiphanes</taxon>
    </lineage>
</organism>
<feature type="non-terminal residue" evidence="9">
    <location>
        <position position="106"/>
    </location>
</feature>
<name>A0AAV2QNH7_MEGNR</name>
<dbReference type="CDD" id="cd00112">
    <property type="entry name" value="LDLa"/>
    <property type="match status" value="1"/>
</dbReference>
<dbReference type="InterPro" id="IPR002172">
    <property type="entry name" value="LDrepeatLR_classA_rpt"/>
</dbReference>
<dbReference type="InterPro" id="IPR036179">
    <property type="entry name" value="Ig-like_dom_sf"/>
</dbReference>
<evidence type="ECO:0000259" key="8">
    <source>
        <dbReference type="PROSITE" id="PS50835"/>
    </source>
</evidence>
<keyword evidence="2" id="KW-0812">Transmembrane</keyword>
<dbReference type="Gene3D" id="4.10.400.10">
    <property type="entry name" value="Low-density Lipoprotein Receptor"/>
    <property type="match status" value="1"/>
</dbReference>
<dbReference type="GO" id="GO:0005886">
    <property type="term" value="C:plasma membrane"/>
    <property type="evidence" value="ECO:0007669"/>
    <property type="project" value="TreeGrafter"/>
</dbReference>
<evidence type="ECO:0000256" key="2">
    <source>
        <dbReference type="ARBA" id="ARBA00022692"/>
    </source>
</evidence>
<feature type="non-terminal residue" evidence="9">
    <location>
        <position position="1"/>
    </location>
</feature>
<dbReference type="PANTHER" id="PTHR24270">
    <property type="entry name" value="LOW-DENSITY LIPOPROTEIN RECEPTOR-RELATED"/>
    <property type="match status" value="1"/>
</dbReference>
<dbReference type="PROSITE" id="PS50068">
    <property type="entry name" value="LDLRA_2"/>
    <property type="match status" value="1"/>
</dbReference>
<dbReference type="AlphaFoldDB" id="A0AAV2QNH7"/>
<reference evidence="9 10" key="1">
    <citation type="submission" date="2024-05" db="EMBL/GenBank/DDBJ databases">
        <authorList>
            <person name="Wallberg A."/>
        </authorList>
    </citation>
    <scope>NUCLEOTIDE SEQUENCE [LARGE SCALE GENOMIC DNA]</scope>
</reference>
<protein>
    <recommendedName>
        <fullName evidence="8">Ig-like domain-containing protein</fullName>
    </recommendedName>
</protein>
<dbReference type="PANTHER" id="PTHR24270:SF62">
    <property type="entry name" value="LOW-DENSITY LIPOPROTEIN RECEPTOR-RELATED PROTEIN 2"/>
    <property type="match status" value="1"/>
</dbReference>
<dbReference type="Pfam" id="PF00057">
    <property type="entry name" value="Ldl_recept_a"/>
    <property type="match status" value="1"/>
</dbReference>
<evidence type="ECO:0000256" key="6">
    <source>
        <dbReference type="ARBA" id="ARBA00023157"/>
    </source>
</evidence>
<keyword evidence="6 7" id="KW-1015">Disulfide bond</keyword>
<dbReference type="EMBL" id="CAXKWB010008432">
    <property type="protein sequence ID" value="CAL4091050.1"/>
    <property type="molecule type" value="Genomic_DNA"/>
</dbReference>
<feature type="disulfide bond" evidence="7">
    <location>
        <begin position="32"/>
        <end position="50"/>
    </location>
</feature>
<dbReference type="Proteomes" id="UP001497623">
    <property type="component" value="Unassembled WGS sequence"/>
</dbReference>
<evidence type="ECO:0000256" key="3">
    <source>
        <dbReference type="ARBA" id="ARBA00022737"/>
    </source>
</evidence>
<dbReference type="InterPro" id="IPR050685">
    <property type="entry name" value="LDLR"/>
</dbReference>
<sequence>VFDGANDCGDFTDEKKQTHLLRPGCDSWEFDCDNGKCIPNESLCDVIEDCIDGTDEQEHLLPPVIINLHESTIYWGQGGDVTITCDLRCNSAPPTWYHNGSIINFN</sequence>
<keyword evidence="5" id="KW-0472">Membrane</keyword>
<evidence type="ECO:0000256" key="4">
    <source>
        <dbReference type="ARBA" id="ARBA00022989"/>
    </source>
</evidence>
<proteinExistence type="predicted"/>
<comment type="caution">
    <text evidence="7">Lacks conserved residue(s) required for the propagation of feature annotation.</text>
</comment>
<feature type="domain" description="Ig-like" evidence="8">
    <location>
        <begin position="62"/>
        <end position="106"/>
    </location>
</feature>
<dbReference type="GO" id="GO:0016192">
    <property type="term" value="P:vesicle-mediated transport"/>
    <property type="evidence" value="ECO:0007669"/>
    <property type="project" value="UniProtKB-ARBA"/>
</dbReference>
<evidence type="ECO:0000313" key="10">
    <source>
        <dbReference type="Proteomes" id="UP001497623"/>
    </source>
</evidence>
<evidence type="ECO:0000256" key="5">
    <source>
        <dbReference type="ARBA" id="ARBA00023136"/>
    </source>
</evidence>
<comment type="subcellular location">
    <subcellularLocation>
        <location evidence="1">Membrane</location>
        <topology evidence="1">Single-pass membrane protein</topology>
    </subcellularLocation>
</comment>
<evidence type="ECO:0000256" key="7">
    <source>
        <dbReference type="PROSITE-ProRule" id="PRU00124"/>
    </source>
</evidence>
<accession>A0AAV2QNH7</accession>
<dbReference type="SUPFAM" id="SSF48726">
    <property type="entry name" value="Immunoglobulin"/>
    <property type="match status" value="1"/>
</dbReference>